<evidence type="ECO:0000313" key="3">
    <source>
        <dbReference type="Proteomes" id="UP001234989"/>
    </source>
</evidence>
<gene>
    <name evidence="2" type="ORF">MTR67_016078</name>
</gene>
<keyword evidence="3" id="KW-1185">Reference proteome</keyword>
<name>A0AAF0QGL5_SOLVR</name>
<feature type="region of interest" description="Disordered" evidence="1">
    <location>
        <begin position="33"/>
        <end position="52"/>
    </location>
</feature>
<evidence type="ECO:0000313" key="2">
    <source>
        <dbReference type="EMBL" id="WMV22693.1"/>
    </source>
</evidence>
<sequence length="52" mass="5782">MPNVSCGGTELPLIRAKQVEDENFRHTIEHEMESSLLQRSLTPSASSIKKKG</sequence>
<dbReference type="EMBL" id="CP133615">
    <property type="protein sequence ID" value="WMV22693.1"/>
    <property type="molecule type" value="Genomic_DNA"/>
</dbReference>
<feature type="compositionally biased region" description="Polar residues" evidence="1">
    <location>
        <begin position="35"/>
        <end position="52"/>
    </location>
</feature>
<dbReference type="Proteomes" id="UP001234989">
    <property type="component" value="Chromosome 4"/>
</dbReference>
<accession>A0AAF0QGL5</accession>
<dbReference type="AlphaFoldDB" id="A0AAF0QGL5"/>
<evidence type="ECO:0000256" key="1">
    <source>
        <dbReference type="SAM" id="MobiDB-lite"/>
    </source>
</evidence>
<protein>
    <submittedName>
        <fullName evidence="2">Uncharacterized protein</fullName>
    </submittedName>
</protein>
<reference evidence="2" key="1">
    <citation type="submission" date="2023-08" db="EMBL/GenBank/DDBJ databases">
        <title>A de novo genome assembly of Solanum verrucosum Schlechtendal, a Mexican diploid species geographically isolated from the other diploid A-genome species in potato relatives.</title>
        <authorList>
            <person name="Hosaka K."/>
        </authorList>
    </citation>
    <scope>NUCLEOTIDE SEQUENCE</scope>
    <source>
        <tissue evidence="2">Young leaves</tissue>
    </source>
</reference>
<organism evidence="2 3">
    <name type="scientific">Solanum verrucosum</name>
    <dbReference type="NCBI Taxonomy" id="315347"/>
    <lineage>
        <taxon>Eukaryota</taxon>
        <taxon>Viridiplantae</taxon>
        <taxon>Streptophyta</taxon>
        <taxon>Embryophyta</taxon>
        <taxon>Tracheophyta</taxon>
        <taxon>Spermatophyta</taxon>
        <taxon>Magnoliopsida</taxon>
        <taxon>eudicotyledons</taxon>
        <taxon>Gunneridae</taxon>
        <taxon>Pentapetalae</taxon>
        <taxon>asterids</taxon>
        <taxon>lamiids</taxon>
        <taxon>Solanales</taxon>
        <taxon>Solanaceae</taxon>
        <taxon>Solanoideae</taxon>
        <taxon>Solaneae</taxon>
        <taxon>Solanum</taxon>
    </lineage>
</organism>
<proteinExistence type="predicted"/>
<feature type="non-terminal residue" evidence="2">
    <location>
        <position position="52"/>
    </location>
</feature>